<keyword evidence="2" id="KW-0732">Signal</keyword>
<dbReference type="PANTHER" id="PTHR30203:SF24">
    <property type="entry name" value="BLR4935 PROTEIN"/>
    <property type="match status" value="1"/>
</dbReference>
<dbReference type="AlphaFoldDB" id="A5G6V1"/>
<name>A5G6V1_GEOUR</name>
<dbReference type="KEGG" id="gur:Gura_3362"/>
<dbReference type="EMBL" id="CP000698">
    <property type="protein sequence ID" value="ABQ27519.1"/>
    <property type="molecule type" value="Genomic_DNA"/>
</dbReference>
<dbReference type="Proteomes" id="UP000006695">
    <property type="component" value="Chromosome"/>
</dbReference>
<dbReference type="STRING" id="351605.Gura_3362"/>
<dbReference type="RefSeq" id="WP_011940180.1">
    <property type="nucleotide sequence ID" value="NC_009483.1"/>
</dbReference>
<dbReference type="InterPro" id="IPR010131">
    <property type="entry name" value="MdtP/NodT-like"/>
</dbReference>
<feature type="chain" id="PRO_5002682049" evidence="2">
    <location>
        <begin position="29"/>
        <end position="431"/>
    </location>
</feature>
<proteinExistence type="inferred from homology"/>
<gene>
    <name evidence="3" type="ordered locus">Gura_3362</name>
</gene>
<accession>A5G6V1</accession>
<evidence type="ECO:0000313" key="3">
    <source>
        <dbReference type="EMBL" id="ABQ27519.1"/>
    </source>
</evidence>
<dbReference type="HOGENOM" id="CLU_012817_14_3_7"/>
<organism evidence="3 4">
    <name type="scientific">Geotalea uraniireducens (strain Rf4)</name>
    <name type="common">Geobacter uraniireducens</name>
    <dbReference type="NCBI Taxonomy" id="351605"/>
    <lineage>
        <taxon>Bacteria</taxon>
        <taxon>Pseudomonadati</taxon>
        <taxon>Thermodesulfobacteriota</taxon>
        <taxon>Desulfuromonadia</taxon>
        <taxon>Geobacterales</taxon>
        <taxon>Geobacteraceae</taxon>
        <taxon>Geotalea</taxon>
    </lineage>
</organism>
<evidence type="ECO:0000256" key="2">
    <source>
        <dbReference type="SAM" id="SignalP"/>
    </source>
</evidence>
<keyword evidence="4" id="KW-1185">Reference proteome</keyword>
<reference evidence="3 4" key="1">
    <citation type="submission" date="2007-05" db="EMBL/GenBank/DDBJ databases">
        <title>Complete sequence of Geobacter uraniireducens Rf4.</title>
        <authorList>
            <consortium name="US DOE Joint Genome Institute"/>
            <person name="Copeland A."/>
            <person name="Lucas S."/>
            <person name="Lapidus A."/>
            <person name="Barry K."/>
            <person name="Detter J.C."/>
            <person name="Glavina del Rio T."/>
            <person name="Hammon N."/>
            <person name="Israni S."/>
            <person name="Dalin E."/>
            <person name="Tice H."/>
            <person name="Pitluck S."/>
            <person name="Chertkov O."/>
            <person name="Brettin T."/>
            <person name="Bruce D."/>
            <person name="Han C."/>
            <person name="Schmutz J."/>
            <person name="Larimer F."/>
            <person name="Land M."/>
            <person name="Hauser L."/>
            <person name="Kyrpides N."/>
            <person name="Mikhailova N."/>
            <person name="Shelobolina E."/>
            <person name="Aklujkar M."/>
            <person name="Lovley D."/>
            <person name="Richardson P."/>
        </authorList>
    </citation>
    <scope>NUCLEOTIDE SEQUENCE [LARGE SCALE GENOMIC DNA]</scope>
    <source>
        <strain evidence="3 4">Rf4</strain>
    </source>
</reference>
<dbReference type="SUPFAM" id="SSF56954">
    <property type="entry name" value="Outer membrane efflux proteins (OEP)"/>
    <property type="match status" value="1"/>
</dbReference>
<dbReference type="OrthoDB" id="9791261at2"/>
<feature type="signal peptide" evidence="2">
    <location>
        <begin position="1"/>
        <end position="28"/>
    </location>
</feature>
<evidence type="ECO:0000313" key="4">
    <source>
        <dbReference type="Proteomes" id="UP000006695"/>
    </source>
</evidence>
<comment type="similarity">
    <text evidence="1">Belongs to the outer membrane factor (OMF) (TC 1.B.17) family.</text>
</comment>
<evidence type="ECO:0000256" key="1">
    <source>
        <dbReference type="ARBA" id="ARBA00007613"/>
    </source>
</evidence>
<dbReference type="Pfam" id="PF02321">
    <property type="entry name" value="OEP"/>
    <property type="match status" value="2"/>
</dbReference>
<dbReference type="Gene3D" id="1.20.1600.10">
    <property type="entry name" value="Outer membrane efflux proteins (OEP)"/>
    <property type="match status" value="1"/>
</dbReference>
<dbReference type="GO" id="GO:0015562">
    <property type="term" value="F:efflux transmembrane transporter activity"/>
    <property type="evidence" value="ECO:0007669"/>
    <property type="project" value="InterPro"/>
</dbReference>
<sequence length="431" mass="46993">MVRTISVTGAVLLLQAVCSLSGESSALAGEKNFTLQQAVEFAQQNNGELKALREEKGIREAGKIKAGLYPNPVLDLDGTTGELSGSPSENLISVGISQEFLTMGKRGKRLAVADKEIESFDRQVDNSGRLLVEEVKTTFYDLLLAGKRVELAERSIALNNQLLEVTKQRLEAGDIPELEVNLARVEVARSEGKKVEAERGLYPAKARLLALTGLPPNEEARFIGSLEAKPLAKNLGELKSWALAKRPDIMGLEAEKAKGDAEIALAQAERIPNITAGFGYQRENTAIEVAGSDVKDRDNLIGLKLSIPIPLFDRNQAGIREAQARKGSAENRYAFARVTAEREVEAAFARLATAEKSLSIYTREIIPQLEENLKLVQEAYRLGEVGILTVIEEQKKFFEVNDGYLTALHDRQTALVKLETAVAIDLTGGAQ</sequence>
<protein>
    <submittedName>
        <fullName evidence="3">Outer membrane efflux protein</fullName>
    </submittedName>
</protein>
<dbReference type="PANTHER" id="PTHR30203">
    <property type="entry name" value="OUTER MEMBRANE CATION EFFLUX PROTEIN"/>
    <property type="match status" value="1"/>
</dbReference>
<dbReference type="InterPro" id="IPR003423">
    <property type="entry name" value="OMP_efflux"/>
</dbReference>